<dbReference type="RefSeq" id="WP_014022754.1">
    <property type="nucleotide sequence ID" value="NC_015914.1"/>
</dbReference>
<dbReference type="GO" id="GO:0016810">
    <property type="term" value="F:hydrolase activity, acting on carbon-nitrogen (but not peptide) bonds"/>
    <property type="evidence" value="ECO:0007669"/>
    <property type="project" value="InterPro"/>
</dbReference>
<dbReference type="InterPro" id="IPR032466">
    <property type="entry name" value="Metal_Hydrolase"/>
</dbReference>
<feature type="domain" description="Amidohydrolase-related" evidence="1">
    <location>
        <begin position="299"/>
        <end position="387"/>
    </location>
</feature>
<dbReference type="PANTHER" id="PTHR43135:SF3">
    <property type="entry name" value="ALPHA-D-RIBOSE 1-METHYLPHOSPHONATE 5-TRIPHOSPHATE DIPHOSPHATASE"/>
    <property type="match status" value="1"/>
</dbReference>
<evidence type="ECO:0000313" key="3">
    <source>
        <dbReference type="Proteomes" id="UP000001635"/>
    </source>
</evidence>
<dbReference type="SUPFAM" id="SSF51556">
    <property type="entry name" value="Metallo-dependent hydrolases"/>
    <property type="match status" value="1"/>
</dbReference>
<organism evidence="2 3">
    <name type="scientific">Cyclobacterium marinum (strain ATCC 25205 / DSM 745 / LMG 13164 / NCIMB 1802)</name>
    <name type="common">Flectobacillus marinus</name>
    <dbReference type="NCBI Taxonomy" id="880070"/>
    <lineage>
        <taxon>Bacteria</taxon>
        <taxon>Pseudomonadati</taxon>
        <taxon>Bacteroidota</taxon>
        <taxon>Cytophagia</taxon>
        <taxon>Cytophagales</taxon>
        <taxon>Cyclobacteriaceae</taxon>
        <taxon>Cyclobacterium</taxon>
    </lineage>
</organism>
<name>G0J5M5_CYCMS</name>
<dbReference type="KEGG" id="cmr:Cycma_4789"/>
<protein>
    <submittedName>
        <fullName evidence="2">Amidohydrolase</fullName>
    </submittedName>
</protein>
<proteinExistence type="predicted"/>
<dbReference type="eggNOG" id="COG1228">
    <property type="taxonomic scope" value="Bacteria"/>
</dbReference>
<evidence type="ECO:0000259" key="1">
    <source>
        <dbReference type="Pfam" id="PF01979"/>
    </source>
</evidence>
<dbReference type="InterPro" id="IPR011059">
    <property type="entry name" value="Metal-dep_hydrolase_composite"/>
</dbReference>
<dbReference type="Gene3D" id="3.20.20.140">
    <property type="entry name" value="Metal-dependent hydrolases"/>
    <property type="match status" value="1"/>
</dbReference>
<dbReference type="AlphaFoldDB" id="G0J5M5"/>
<sequence>MAQIEGEVIKPFKANFLLTNATIHTVTNGILENHDLLIENGLIKAIGIDLPEQNHTVIDCTGKFIYPGFIDGGTSLGIVEINSLRETQDYMELGKVTPQMQALTAVNPNGVAIPVTRVSGVTTVLTQPRGGYFPGTAALINLNGYTPEQMYGGFKGLNMNFPSAARSGNYDNRSLSDLEKVAEKSLKEIDKLWEKASTYLAIKNRGGELEYYPEMEQLSQVVANELPLLIEVNAAKDIISALAWAKEKQITPILTGVAEGWKVADKIAAAGIPVITGPVLALPTRNSDNYDAPYNNPALLQKAGVKVALRTMEAENVRNLPFHAGFAAAYGMGTEEALKAITINSAEIFGLSEQIGSLEEGKNATLFISDGDPFEPKTQIQQVFIKGYRIPMTNRHIRLYQEFLNREMQP</sequence>
<keyword evidence="2" id="KW-0378">Hydrolase</keyword>
<dbReference type="PANTHER" id="PTHR43135">
    <property type="entry name" value="ALPHA-D-RIBOSE 1-METHYLPHOSPHONATE 5-TRIPHOSPHATE DIPHOSPHATASE"/>
    <property type="match status" value="1"/>
</dbReference>
<dbReference type="SUPFAM" id="SSF51338">
    <property type="entry name" value="Composite domain of metallo-dependent hydrolases"/>
    <property type="match status" value="1"/>
</dbReference>
<dbReference type="STRING" id="880070.Cycma_4789"/>
<dbReference type="InterPro" id="IPR051781">
    <property type="entry name" value="Metallo-dep_Hydrolase"/>
</dbReference>
<dbReference type="EMBL" id="CP002955">
    <property type="protein sequence ID" value="AEL28474.1"/>
    <property type="molecule type" value="Genomic_DNA"/>
</dbReference>
<gene>
    <name evidence="2" type="ordered locus">Cycma_4789</name>
</gene>
<dbReference type="Proteomes" id="UP000001635">
    <property type="component" value="Chromosome"/>
</dbReference>
<keyword evidence="3" id="KW-1185">Reference proteome</keyword>
<dbReference type="Gene3D" id="2.30.40.10">
    <property type="entry name" value="Urease, subunit C, domain 1"/>
    <property type="match status" value="1"/>
</dbReference>
<evidence type="ECO:0000313" key="2">
    <source>
        <dbReference type="EMBL" id="AEL28474.1"/>
    </source>
</evidence>
<reference evidence="3" key="1">
    <citation type="submission" date="2011-07" db="EMBL/GenBank/DDBJ databases">
        <title>The complete genome of Cyclobacterium marinum DSM 745.</title>
        <authorList>
            <person name="Lucas S."/>
            <person name="Han J."/>
            <person name="Lapidus A."/>
            <person name="Bruce D."/>
            <person name="Goodwin L."/>
            <person name="Pitluck S."/>
            <person name="Peters L."/>
            <person name="Kyrpides N."/>
            <person name="Mavromatis K."/>
            <person name="Ivanova N."/>
            <person name="Ovchinnikova G."/>
            <person name="Chertkov O."/>
            <person name="Detter J.C."/>
            <person name="Tapia R."/>
            <person name="Han C."/>
            <person name="Land M."/>
            <person name="Hauser L."/>
            <person name="Markowitz V."/>
            <person name="Cheng J.-F."/>
            <person name="Hugenholtz P."/>
            <person name="Woyke T."/>
            <person name="Wu D."/>
            <person name="Tindall B."/>
            <person name="Schuetze A."/>
            <person name="Brambilla E."/>
            <person name="Klenk H.-P."/>
            <person name="Eisen J.A."/>
        </authorList>
    </citation>
    <scope>NUCLEOTIDE SEQUENCE [LARGE SCALE GENOMIC DNA]</scope>
    <source>
        <strain evidence="3">ATCC 25205 / DSM 745 / LMG 13164 / NCIMB 1802</strain>
    </source>
</reference>
<dbReference type="Pfam" id="PF01979">
    <property type="entry name" value="Amidohydro_1"/>
    <property type="match status" value="1"/>
</dbReference>
<dbReference type="HOGENOM" id="CLU_046987_1_0_10"/>
<dbReference type="InterPro" id="IPR006680">
    <property type="entry name" value="Amidohydro-rel"/>
</dbReference>
<accession>G0J5M5</accession>